<proteinExistence type="predicted"/>
<evidence type="ECO:0000313" key="1">
    <source>
        <dbReference type="EMBL" id="SVB64851.1"/>
    </source>
</evidence>
<dbReference type="AlphaFoldDB" id="A0A382FS93"/>
<organism evidence="1">
    <name type="scientific">marine metagenome</name>
    <dbReference type="NCBI Taxonomy" id="408172"/>
    <lineage>
        <taxon>unclassified sequences</taxon>
        <taxon>metagenomes</taxon>
        <taxon>ecological metagenomes</taxon>
    </lineage>
</organism>
<feature type="non-terminal residue" evidence="1">
    <location>
        <position position="70"/>
    </location>
</feature>
<gene>
    <name evidence="1" type="ORF">METZ01_LOCUS217705</name>
</gene>
<reference evidence="1" key="1">
    <citation type="submission" date="2018-05" db="EMBL/GenBank/DDBJ databases">
        <authorList>
            <person name="Lanie J.A."/>
            <person name="Ng W.-L."/>
            <person name="Kazmierczak K.M."/>
            <person name="Andrzejewski T.M."/>
            <person name="Davidsen T.M."/>
            <person name="Wayne K.J."/>
            <person name="Tettelin H."/>
            <person name="Glass J.I."/>
            <person name="Rusch D."/>
            <person name="Podicherti R."/>
            <person name="Tsui H.-C.T."/>
            <person name="Winkler M.E."/>
        </authorList>
    </citation>
    <scope>NUCLEOTIDE SEQUENCE</scope>
</reference>
<sequence>VLFRHLILFLILLIGCQSKFSSDNQLEILAKIGDRLITHQDYLNRTEYTLRPDYCRGNQYIHKKIILDFS</sequence>
<protein>
    <submittedName>
        <fullName evidence="1">Uncharacterized protein</fullName>
    </submittedName>
</protein>
<feature type="non-terminal residue" evidence="1">
    <location>
        <position position="1"/>
    </location>
</feature>
<dbReference type="EMBL" id="UINC01051102">
    <property type="protein sequence ID" value="SVB64851.1"/>
    <property type="molecule type" value="Genomic_DNA"/>
</dbReference>
<accession>A0A382FS93</accession>
<name>A0A382FS93_9ZZZZ</name>